<protein>
    <submittedName>
        <fullName evidence="2">Uncharacterized protein</fullName>
    </submittedName>
</protein>
<keyword evidence="3" id="KW-1185">Reference proteome</keyword>
<feature type="region of interest" description="Disordered" evidence="1">
    <location>
        <begin position="119"/>
        <end position="139"/>
    </location>
</feature>
<proteinExistence type="predicted"/>
<evidence type="ECO:0000313" key="2">
    <source>
        <dbReference type="EMBL" id="KAL3120285.1"/>
    </source>
</evidence>
<dbReference type="Proteomes" id="UP001620626">
    <property type="component" value="Unassembled WGS sequence"/>
</dbReference>
<reference evidence="2 3" key="1">
    <citation type="submission" date="2024-10" db="EMBL/GenBank/DDBJ databases">
        <authorList>
            <person name="Kim D."/>
        </authorList>
    </citation>
    <scope>NUCLEOTIDE SEQUENCE [LARGE SCALE GENOMIC DNA]</scope>
    <source>
        <strain evidence="2">BH-2024</strain>
    </source>
</reference>
<organism evidence="2 3">
    <name type="scientific">Heterodera trifolii</name>
    <dbReference type="NCBI Taxonomy" id="157864"/>
    <lineage>
        <taxon>Eukaryota</taxon>
        <taxon>Metazoa</taxon>
        <taxon>Ecdysozoa</taxon>
        <taxon>Nematoda</taxon>
        <taxon>Chromadorea</taxon>
        <taxon>Rhabditida</taxon>
        <taxon>Tylenchina</taxon>
        <taxon>Tylenchomorpha</taxon>
        <taxon>Tylenchoidea</taxon>
        <taxon>Heteroderidae</taxon>
        <taxon>Heteroderinae</taxon>
        <taxon>Heterodera</taxon>
    </lineage>
</organism>
<evidence type="ECO:0000256" key="1">
    <source>
        <dbReference type="SAM" id="MobiDB-lite"/>
    </source>
</evidence>
<dbReference type="EMBL" id="JBICBT010000216">
    <property type="protein sequence ID" value="KAL3120285.1"/>
    <property type="molecule type" value="Genomic_DNA"/>
</dbReference>
<comment type="caution">
    <text evidence="2">The sequence shown here is derived from an EMBL/GenBank/DDBJ whole genome shotgun (WGS) entry which is preliminary data.</text>
</comment>
<gene>
    <name evidence="2" type="ORF">niasHT_010064</name>
</gene>
<name>A0ABD2LYE9_9BILA</name>
<dbReference type="AlphaFoldDB" id="A0ABD2LYE9"/>
<sequence length="139" mass="15179">MGFSGLLFTNRHPFRTIPKAGPKMVGTIGVEASAKRGTVILPMSLFSSQFLWSRRTCSALCENVAEMSTDEIVNGNTDFPGLAPLMFQLLNSADVNTDTRALCAVMRSGRKSCTSTRRWANRAPGGACRPSQQRGRDEH</sequence>
<accession>A0ABD2LYE9</accession>
<evidence type="ECO:0000313" key="3">
    <source>
        <dbReference type="Proteomes" id="UP001620626"/>
    </source>
</evidence>